<keyword evidence="4" id="KW-1134">Transmembrane beta strand</keyword>
<comment type="caution">
    <text evidence="8">The sequence shown here is derived from an EMBL/GenBank/DDBJ whole genome shotgun (WGS) entry which is preliminary data.</text>
</comment>
<name>A0ABX0UDT0_9FLAO</name>
<dbReference type="Pfam" id="PF02321">
    <property type="entry name" value="OEP"/>
    <property type="match status" value="2"/>
</dbReference>
<organism evidence="8 9">
    <name type="scientific">Wenyingzhuangia heitensis</name>
    <dbReference type="NCBI Taxonomy" id="1487859"/>
    <lineage>
        <taxon>Bacteria</taxon>
        <taxon>Pseudomonadati</taxon>
        <taxon>Bacteroidota</taxon>
        <taxon>Flavobacteriia</taxon>
        <taxon>Flavobacteriales</taxon>
        <taxon>Flavobacteriaceae</taxon>
        <taxon>Wenyingzhuangia</taxon>
    </lineage>
</organism>
<keyword evidence="7" id="KW-0998">Cell outer membrane</keyword>
<protein>
    <submittedName>
        <fullName evidence="8">Outer membrane protein TolC</fullName>
    </submittedName>
</protein>
<dbReference type="RefSeq" id="WP_167190961.1">
    <property type="nucleotide sequence ID" value="NZ_JAASQL010000009.1"/>
</dbReference>
<proteinExistence type="inferred from homology"/>
<reference evidence="8 9" key="1">
    <citation type="submission" date="2020-03" db="EMBL/GenBank/DDBJ databases">
        <title>Genomic Encyclopedia of Type Strains, Phase IV (KMG-IV): sequencing the most valuable type-strain genomes for metagenomic binning, comparative biology and taxonomic classification.</title>
        <authorList>
            <person name="Goeker M."/>
        </authorList>
    </citation>
    <scope>NUCLEOTIDE SEQUENCE [LARGE SCALE GENOMIC DNA]</scope>
    <source>
        <strain evidence="8 9">DSM 101599</strain>
    </source>
</reference>
<evidence type="ECO:0000256" key="6">
    <source>
        <dbReference type="ARBA" id="ARBA00023136"/>
    </source>
</evidence>
<evidence type="ECO:0000256" key="2">
    <source>
        <dbReference type="ARBA" id="ARBA00007613"/>
    </source>
</evidence>
<dbReference type="Gene3D" id="1.20.1600.10">
    <property type="entry name" value="Outer membrane efflux proteins (OEP)"/>
    <property type="match status" value="1"/>
</dbReference>
<dbReference type="InterPro" id="IPR003423">
    <property type="entry name" value="OMP_efflux"/>
</dbReference>
<evidence type="ECO:0000313" key="9">
    <source>
        <dbReference type="Proteomes" id="UP000745859"/>
    </source>
</evidence>
<dbReference type="InterPro" id="IPR051906">
    <property type="entry name" value="TolC-like"/>
</dbReference>
<evidence type="ECO:0000256" key="7">
    <source>
        <dbReference type="ARBA" id="ARBA00023237"/>
    </source>
</evidence>
<evidence type="ECO:0000256" key="5">
    <source>
        <dbReference type="ARBA" id="ARBA00022692"/>
    </source>
</evidence>
<comment type="subcellular location">
    <subcellularLocation>
        <location evidence="1">Cell outer membrane</location>
    </subcellularLocation>
</comment>
<gene>
    <name evidence="8" type="ORF">FHR24_003068</name>
</gene>
<evidence type="ECO:0000256" key="1">
    <source>
        <dbReference type="ARBA" id="ARBA00004442"/>
    </source>
</evidence>
<comment type="similarity">
    <text evidence="2">Belongs to the outer membrane factor (OMF) (TC 1.B.17) family.</text>
</comment>
<keyword evidence="6" id="KW-0472">Membrane</keyword>
<sequence length="503" mass="59014">MKTFLKQKPMAIFILTCLLSQYILSQNKEIKGNHKIGLNGLLKIANKNSLDAFSAINKYQLDYGVYRSFKSSLLPSLSFETDPLTYKSSVVQRYDSQLNQDVYRNVKTLNSSAGLTLSQSILETGGTVSLNSTFNKLTNYTNGVINRFNIVPINISLNQPIWAFNRLKWMDKTANLKYEKAKKELIFHMQSINVKAVDYFFRWLLAQRKKEIAIQKEETAKRLFKIAQKRYKIGSIEKNDLLNLELEVFIARNEVTILSNKMVQTKKELELFLREDLSNYDKPYFEESLLGIKIKKSHALDLYRKNNPTFLDLGIKKIEAERDLDKTIKDNLFDLSLTASYGFNQQSEVFSEAYNDLLKQERIAIRFKIPILDWGERKRNRKMAKRNKQFKDLDLEQEETRLIQDLASKILEFNLQEELIFVAKRASQVAKESYEITEQRFLLGNVDLLRLTSSLKAWQSTNENYISKLSNYWKYYYEIQQLTLFDYKKKRELNIDFEKGILD</sequence>
<evidence type="ECO:0000256" key="3">
    <source>
        <dbReference type="ARBA" id="ARBA00022448"/>
    </source>
</evidence>
<dbReference type="PANTHER" id="PTHR30026:SF20">
    <property type="entry name" value="OUTER MEMBRANE PROTEIN TOLC"/>
    <property type="match status" value="1"/>
</dbReference>
<dbReference type="PANTHER" id="PTHR30026">
    <property type="entry name" value="OUTER MEMBRANE PROTEIN TOLC"/>
    <property type="match status" value="1"/>
</dbReference>
<accession>A0ABX0UDT0</accession>
<keyword evidence="9" id="KW-1185">Reference proteome</keyword>
<keyword evidence="5" id="KW-0812">Transmembrane</keyword>
<dbReference type="Proteomes" id="UP000745859">
    <property type="component" value="Unassembled WGS sequence"/>
</dbReference>
<keyword evidence="3" id="KW-0813">Transport</keyword>
<evidence type="ECO:0000313" key="8">
    <source>
        <dbReference type="EMBL" id="NIJ46578.1"/>
    </source>
</evidence>
<dbReference type="SUPFAM" id="SSF56954">
    <property type="entry name" value="Outer membrane efflux proteins (OEP)"/>
    <property type="match status" value="1"/>
</dbReference>
<evidence type="ECO:0000256" key="4">
    <source>
        <dbReference type="ARBA" id="ARBA00022452"/>
    </source>
</evidence>
<dbReference type="EMBL" id="JAASQL010000009">
    <property type="protein sequence ID" value="NIJ46578.1"/>
    <property type="molecule type" value="Genomic_DNA"/>
</dbReference>